<sequence>MIFYRSLRNPGGKPRSLATIRGLAILTLAAYPAGALMRVFLGDDLAVKAVGLVLVVASLVGLALLAGTRLNRITGEQPGQLDEYERNLRASAMETAFQLFTALVLLGVIYIAIASDHGWWVPRGYDEWNGVFWGAFLYSLTLPTAVLAFRLRDEDEEGA</sequence>
<name>A0ABQ5ZAI1_9SPHN</name>
<keyword evidence="1" id="KW-1133">Transmembrane helix</keyword>
<feature type="transmembrane region" description="Helical" evidence="1">
    <location>
        <begin position="96"/>
        <end position="115"/>
    </location>
</feature>
<accession>A0ABQ5ZAI1</accession>
<evidence type="ECO:0000313" key="3">
    <source>
        <dbReference type="Proteomes" id="UP001156703"/>
    </source>
</evidence>
<feature type="transmembrane region" description="Helical" evidence="1">
    <location>
        <begin position="46"/>
        <end position="66"/>
    </location>
</feature>
<dbReference type="EMBL" id="BSOO01000027">
    <property type="protein sequence ID" value="GLR48491.1"/>
    <property type="molecule type" value="Genomic_DNA"/>
</dbReference>
<dbReference type="Proteomes" id="UP001156703">
    <property type="component" value="Unassembled WGS sequence"/>
</dbReference>
<dbReference type="RefSeq" id="WP_029941012.1">
    <property type="nucleotide sequence ID" value="NZ_BSOO01000027.1"/>
</dbReference>
<keyword evidence="1" id="KW-0472">Membrane</keyword>
<protein>
    <submittedName>
        <fullName evidence="2">Uncharacterized protein</fullName>
    </submittedName>
</protein>
<reference evidence="3" key="1">
    <citation type="journal article" date="2019" name="Int. J. Syst. Evol. Microbiol.">
        <title>The Global Catalogue of Microorganisms (GCM) 10K type strain sequencing project: providing services to taxonomists for standard genome sequencing and annotation.</title>
        <authorList>
            <consortium name="The Broad Institute Genomics Platform"/>
            <consortium name="The Broad Institute Genome Sequencing Center for Infectious Disease"/>
            <person name="Wu L."/>
            <person name="Ma J."/>
        </authorList>
    </citation>
    <scope>NUCLEOTIDE SEQUENCE [LARGE SCALE GENOMIC DNA]</scope>
    <source>
        <strain evidence="3">NBRC 102146</strain>
    </source>
</reference>
<feature type="transmembrane region" description="Helical" evidence="1">
    <location>
        <begin position="20"/>
        <end position="40"/>
    </location>
</feature>
<evidence type="ECO:0000256" key="1">
    <source>
        <dbReference type="SAM" id="Phobius"/>
    </source>
</evidence>
<organism evidence="2 3">
    <name type="scientific">Sphingomonas astaxanthinifaciens DSM 22298</name>
    <dbReference type="NCBI Taxonomy" id="1123267"/>
    <lineage>
        <taxon>Bacteria</taxon>
        <taxon>Pseudomonadati</taxon>
        <taxon>Pseudomonadota</taxon>
        <taxon>Alphaproteobacteria</taxon>
        <taxon>Sphingomonadales</taxon>
        <taxon>Sphingomonadaceae</taxon>
        <taxon>Sphingomonas</taxon>
    </lineage>
</organism>
<keyword evidence="1" id="KW-0812">Transmembrane</keyword>
<proteinExistence type="predicted"/>
<feature type="transmembrane region" description="Helical" evidence="1">
    <location>
        <begin position="130"/>
        <end position="149"/>
    </location>
</feature>
<gene>
    <name evidence="2" type="ORF">GCM10007925_22080</name>
</gene>
<comment type="caution">
    <text evidence="2">The sequence shown here is derived from an EMBL/GenBank/DDBJ whole genome shotgun (WGS) entry which is preliminary data.</text>
</comment>
<keyword evidence="3" id="KW-1185">Reference proteome</keyword>
<evidence type="ECO:0000313" key="2">
    <source>
        <dbReference type="EMBL" id="GLR48491.1"/>
    </source>
</evidence>